<dbReference type="RefSeq" id="WP_338515983.1">
    <property type="nucleotide sequence ID" value="NZ_CP135137.1"/>
</dbReference>
<name>A0ABZ2GYX8_9GAMM</name>
<keyword evidence="2 6" id="KW-0436">Ligase</keyword>
<sequence length="390" mass="44362">MNLHEYQSKQLFVSFGLKVPIGKVVFNVDEALLFISKYDHILEWVIKAQIHSGERAKNGGVKFASNNKMDIVNTINSLLHKKLSIGKESHSIFPVEKILLEEKIGEINKEFYLGITVDNFKQKIILMVSDFGGMDIEESIKKDSRKIFKFCIDPFLRIMPFQLRSIAFKLGLKDELLKNFVFLIEKVSEMFFKYDLSLLEINPLVLTNNNEYICLDGKIRVDDNALYRQSYLKGMRDIKQEDYKESWASKWNLNYISLNGNIGCMVNGAGLAMATMDMIKFYGGVPANFLDVGGSVTRDQVVEACKIIFSDKRIKGVLINIFGGIVRCDIIADGIIFAIKNIYIDIPIVIRLNGNNSNLAFSLLKKFNFANVISFINITDAIRKIVNLTM</sequence>
<evidence type="ECO:0000313" key="10">
    <source>
        <dbReference type="Proteomes" id="UP001368618"/>
    </source>
</evidence>
<feature type="binding site" evidence="6">
    <location>
        <position position="104"/>
    </location>
    <ligand>
        <name>ATP</name>
        <dbReference type="ChEBI" id="CHEBI:30616"/>
    </ligand>
</feature>
<dbReference type="Gene3D" id="3.40.50.261">
    <property type="entry name" value="Succinyl-CoA synthetase domains"/>
    <property type="match status" value="1"/>
</dbReference>
<comment type="subunit">
    <text evidence="6">Heterotetramer of two alpha and two beta subunits.</text>
</comment>
<comment type="pathway">
    <text evidence="6">Carbohydrate metabolism; tricarboxylic acid cycle; succinate from succinyl-CoA (ligase route): step 1/1.</text>
</comment>
<dbReference type="InterPro" id="IPR013650">
    <property type="entry name" value="ATP-grasp_succ-CoA_synth-type"/>
</dbReference>
<keyword evidence="1 6" id="KW-0816">Tricarboxylic acid cycle</keyword>
<comment type="catalytic activity">
    <reaction evidence="6">
        <text>GTP + succinate + CoA = succinyl-CoA + GDP + phosphate</text>
        <dbReference type="Rhea" id="RHEA:22120"/>
        <dbReference type="ChEBI" id="CHEBI:30031"/>
        <dbReference type="ChEBI" id="CHEBI:37565"/>
        <dbReference type="ChEBI" id="CHEBI:43474"/>
        <dbReference type="ChEBI" id="CHEBI:57287"/>
        <dbReference type="ChEBI" id="CHEBI:57292"/>
        <dbReference type="ChEBI" id="CHEBI:58189"/>
    </reaction>
</comment>
<dbReference type="Pfam" id="PF00549">
    <property type="entry name" value="Ligase_CoA"/>
    <property type="match status" value="1"/>
</dbReference>
<feature type="binding site" evidence="6">
    <location>
        <begin position="324"/>
        <end position="326"/>
    </location>
    <ligand>
        <name>substrate</name>
        <note>ligand shared with subunit alpha</note>
    </ligand>
</feature>
<dbReference type="InterPro" id="IPR016102">
    <property type="entry name" value="Succinyl-CoA_synth-like"/>
</dbReference>
<feature type="binding site" evidence="6">
    <location>
        <position position="216"/>
    </location>
    <ligand>
        <name>Mg(2+)</name>
        <dbReference type="ChEBI" id="CHEBI:18420"/>
    </ligand>
</feature>
<comment type="function">
    <text evidence="6">Succinyl-CoA synthetase functions in the citric acid cycle (TCA), coupling the hydrolysis of succinyl-CoA to the synthesis of either ATP or GTP and thus represents the only step of substrate-level phosphorylation in the TCA. The beta subunit provides nucleotide specificity of the enzyme and binds the substrate succinate, while the binding sites for coenzyme A and phosphate are found in the alpha subunit.</text>
</comment>
<dbReference type="PANTHER" id="PTHR11815:SF10">
    <property type="entry name" value="SUCCINATE--COA LIGASE [GDP-FORMING] SUBUNIT BETA, MITOCHONDRIAL"/>
    <property type="match status" value="1"/>
</dbReference>
<dbReference type="NCBIfam" id="TIGR01016">
    <property type="entry name" value="sucCoAbeta"/>
    <property type="match status" value="1"/>
</dbReference>
<keyword evidence="3 6" id="KW-0479">Metal-binding</keyword>
<dbReference type="Gene3D" id="3.30.470.20">
    <property type="entry name" value="ATP-grasp fold, B domain"/>
    <property type="match status" value="1"/>
</dbReference>
<dbReference type="GO" id="GO:0004775">
    <property type="term" value="F:succinate-CoA ligase (ADP-forming) activity"/>
    <property type="evidence" value="ECO:0007669"/>
    <property type="project" value="UniProtKB-EC"/>
</dbReference>
<dbReference type="InterPro" id="IPR005809">
    <property type="entry name" value="Succ_CoA_ligase-like_bsu"/>
</dbReference>
<keyword evidence="10" id="KW-1185">Reference proteome</keyword>
<dbReference type="Pfam" id="PF08442">
    <property type="entry name" value="ATP-grasp_2"/>
    <property type="match status" value="1"/>
</dbReference>
<dbReference type="Proteomes" id="UP001368618">
    <property type="component" value="Chromosome"/>
</dbReference>
<comment type="catalytic activity">
    <reaction evidence="6">
        <text>succinate + ATP + CoA = succinyl-CoA + ADP + phosphate</text>
        <dbReference type="Rhea" id="RHEA:17661"/>
        <dbReference type="ChEBI" id="CHEBI:30031"/>
        <dbReference type="ChEBI" id="CHEBI:30616"/>
        <dbReference type="ChEBI" id="CHEBI:43474"/>
        <dbReference type="ChEBI" id="CHEBI:57287"/>
        <dbReference type="ChEBI" id="CHEBI:57292"/>
        <dbReference type="ChEBI" id="CHEBI:456216"/>
        <dbReference type="EC" id="6.2.1.5"/>
    </reaction>
</comment>
<keyword evidence="4 6" id="KW-0547">Nucleotide-binding</keyword>
<dbReference type="PANTHER" id="PTHR11815">
    <property type="entry name" value="SUCCINYL-COA SYNTHETASE BETA CHAIN"/>
    <property type="match status" value="1"/>
</dbReference>
<proteinExistence type="inferred from homology"/>
<feature type="binding site" evidence="6">
    <location>
        <position position="267"/>
    </location>
    <ligand>
        <name>substrate</name>
        <note>ligand shared with subunit alpha</note>
    </ligand>
</feature>
<keyword evidence="6" id="KW-0067">ATP-binding</keyword>
<dbReference type="InterPro" id="IPR017866">
    <property type="entry name" value="Succ-CoA_synthase_bsu_CS"/>
</dbReference>
<dbReference type="SUPFAM" id="SSF52210">
    <property type="entry name" value="Succinyl-CoA synthetase domains"/>
    <property type="match status" value="1"/>
</dbReference>
<accession>A0ABZ2GYX8</accession>
<reference evidence="9" key="1">
    <citation type="submission" date="2023-09" db="EMBL/GenBank/DDBJ databases">
        <title>Genomes of two closely related lineages of the louse Polyplax serrata with different host specificities.</title>
        <authorList>
            <person name="Martinu J."/>
            <person name="Tarabai H."/>
            <person name="Stefka J."/>
            <person name="Hypsa V."/>
        </authorList>
    </citation>
    <scope>NUCLEOTIDE SEQUENCE [LARGE SCALE GENOMIC DNA]</scope>
    <source>
        <strain evidence="9">98ZLc_SE</strain>
    </source>
</reference>
<evidence type="ECO:0000259" key="7">
    <source>
        <dbReference type="Pfam" id="PF00549"/>
    </source>
</evidence>
<dbReference type="NCBIfam" id="NF001913">
    <property type="entry name" value="PRK00696.1"/>
    <property type="match status" value="1"/>
</dbReference>
<dbReference type="HAMAP" id="MF_00558">
    <property type="entry name" value="Succ_CoA_beta"/>
    <property type="match status" value="1"/>
</dbReference>
<evidence type="ECO:0000256" key="5">
    <source>
        <dbReference type="ARBA" id="ARBA00022842"/>
    </source>
</evidence>
<comment type="caution">
    <text evidence="6">Lacks conserved residue(s) required for the propagation of feature annotation.</text>
</comment>
<gene>
    <name evidence="6 9" type="primary">sucC</name>
    <name evidence="9" type="ORF">RQL39_01695</name>
</gene>
<feature type="binding site" evidence="6">
    <location>
        <position position="110"/>
    </location>
    <ligand>
        <name>ATP</name>
        <dbReference type="ChEBI" id="CHEBI:30616"/>
    </ligand>
</feature>
<dbReference type="InterPro" id="IPR005811">
    <property type="entry name" value="SUCC_ACL_C"/>
</dbReference>
<keyword evidence="5 6" id="KW-0460">Magnesium</keyword>
<dbReference type="EC" id="6.2.1.5" evidence="6"/>
<dbReference type="PIRSF" id="PIRSF001554">
    <property type="entry name" value="SucCS_beta"/>
    <property type="match status" value="1"/>
</dbReference>
<feature type="binding site" evidence="6">
    <location>
        <position position="47"/>
    </location>
    <ligand>
        <name>ATP</name>
        <dbReference type="ChEBI" id="CHEBI:30616"/>
    </ligand>
</feature>
<evidence type="ECO:0000256" key="6">
    <source>
        <dbReference type="HAMAP-Rule" id="MF_00558"/>
    </source>
</evidence>
<feature type="binding site" evidence="6">
    <location>
        <position position="101"/>
    </location>
    <ligand>
        <name>ATP</name>
        <dbReference type="ChEBI" id="CHEBI:30616"/>
    </ligand>
</feature>
<evidence type="ECO:0000256" key="4">
    <source>
        <dbReference type="ARBA" id="ARBA00022741"/>
    </source>
</evidence>
<organism evidence="9 10">
    <name type="scientific">Candidatus Legionella polyplacis</name>
    <dbReference type="NCBI Taxonomy" id="2005262"/>
    <lineage>
        <taxon>Bacteria</taxon>
        <taxon>Pseudomonadati</taxon>
        <taxon>Pseudomonadota</taxon>
        <taxon>Gammaproteobacteria</taxon>
        <taxon>Legionellales</taxon>
        <taxon>Legionellaceae</taxon>
        <taxon>Legionella</taxon>
    </lineage>
</organism>
<dbReference type="Gene3D" id="3.30.1490.20">
    <property type="entry name" value="ATP-grasp fold, A domain"/>
    <property type="match status" value="1"/>
</dbReference>
<dbReference type="SUPFAM" id="SSF56059">
    <property type="entry name" value="Glutathione synthetase ATP-binding domain-like"/>
    <property type="match status" value="1"/>
</dbReference>
<protein>
    <recommendedName>
        <fullName evidence="6">Succinate--CoA ligase [ADP-forming] subunit beta</fullName>
        <ecNumber evidence="6">6.2.1.5</ecNumber>
    </recommendedName>
    <alternativeName>
        <fullName evidence="6">Succinyl-CoA synthetase subunit beta</fullName>
        <shortName evidence="6">SCS-beta</shortName>
    </alternativeName>
</protein>
<feature type="binding site" evidence="6">
    <location>
        <position position="202"/>
    </location>
    <ligand>
        <name>Mg(2+)</name>
        <dbReference type="ChEBI" id="CHEBI:18420"/>
    </ligand>
</feature>
<evidence type="ECO:0000256" key="3">
    <source>
        <dbReference type="ARBA" id="ARBA00022723"/>
    </source>
</evidence>
<evidence type="ECO:0000313" key="9">
    <source>
        <dbReference type="EMBL" id="WWR11392.1"/>
    </source>
</evidence>
<dbReference type="EMBL" id="CP135137">
    <property type="protein sequence ID" value="WWR11392.1"/>
    <property type="molecule type" value="Genomic_DNA"/>
</dbReference>
<feature type="domain" description="ATP-grasp fold succinyl-CoA synthetase-type" evidence="8">
    <location>
        <begin position="2"/>
        <end position="205"/>
    </location>
</feature>
<dbReference type="InterPro" id="IPR013815">
    <property type="entry name" value="ATP_grasp_subdomain_1"/>
</dbReference>
<evidence type="ECO:0000259" key="8">
    <source>
        <dbReference type="Pfam" id="PF08442"/>
    </source>
</evidence>
<comment type="cofactor">
    <cofactor evidence="6">
        <name>Mg(2+)</name>
        <dbReference type="ChEBI" id="CHEBI:18420"/>
    </cofactor>
    <text evidence="6">Binds 1 Mg(2+) ion per subunit.</text>
</comment>
<evidence type="ECO:0000256" key="1">
    <source>
        <dbReference type="ARBA" id="ARBA00022532"/>
    </source>
</evidence>
<evidence type="ECO:0000256" key="2">
    <source>
        <dbReference type="ARBA" id="ARBA00022598"/>
    </source>
</evidence>
<dbReference type="PROSITE" id="PS01217">
    <property type="entry name" value="SUCCINYL_COA_LIG_3"/>
    <property type="match status" value="1"/>
</dbReference>
<comment type="similarity">
    <text evidence="6">Belongs to the succinate/malate CoA ligase beta subunit family.</text>
</comment>
<feature type="domain" description="ATP-citrate synthase/succinyl-CoA ligase C-terminal" evidence="7">
    <location>
        <begin position="265"/>
        <end position="358"/>
    </location>
</feature>